<dbReference type="AlphaFoldDB" id="A0A852RES1"/>
<accession>A0A852RES1</accession>
<sequence length="34" mass="3781">MTAPLIFWTIFTAAAVVVAALTAVIAYRKSRRDR</sequence>
<dbReference type="Proteomes" id="UP000586095">
    <property type="component" value="Unassembled WGS sequence"/>
</dbReference>
<dbReference type="EMBL" id="JACCBD010000001">
    <property type="protein sequence ID" value="NYD27360.1"/>
    <property type="molecule type" value="Genomic_DNA"/>
</dbReference>
<evidence type="ECO:0000313" key="2">
    <source>
        <dbReference type="EMBL" id="NYD27360.1"/>
    </source>
</evidence>
<evidence type="ECO:0000256" key="1">
    <source>
        <dbReference type="SAM" id="Phobius"/>
    </source>
</evidence>
<keyword evidence="1" id="KW-0472">Membrane</keyword>
<keyword evidence="3" id="KW-1185">Reference proteome</keyword>
<gene>
    <name evidence="2" type="ORF">BJ960_002163</name>
</gene>
<evidence type="ECO:0000313" key="3">
    <source>
        <dbReference type="Proteomes" id="UP000586095"/>
    </source>
</evidence>
<name>A0A852RES1_9MICO</name>
<comment type="caution">
    <text evidence="2">The sequence shown here is derived from an EMBL/GenBank/DDBJ whole genome shotgun (WGS) entry which is preliminary data.</text>
</comment>
<proteinExistence type="predicted"/>
<organism evidence="2 3">
    <name type="scientific">Leucobacter aridicollis</name>
    <dbReference type="NCBI Taxonomy" id="283878"/>
    <lineage>
        <taxon>Bacteria</taxon>
        <taxon>Bacillati</taxon>
        <taxon>Actinomycetota</taxon>
        <taxon>Actinomycetes</taxon>
        <taxon>Micrococcales</taxon>
        <taxon>Microbacteriaceae</taxon>
        <taxon>Leucobacter</taxon>
    </lineage>
</organism>
<protein>
    <submittedName>
        <fullName evidence="2">Uncharacterized protein</fullName>
    </submittedName>
</protein>
<reference evidence="2 3" key="1">
    <citation type="submission" date="2020-07" db="EMBL/GenBank/DDBJ databases">
        <title>Sequencing the genomes of 1000 actinobacteria strains.</title>
        <authorList>
            <person name="Klenk H.-P."/>
        </authorList>
    </citation>
    <scope>NUCLEOTIDE SEQUENCE [LARGE SCALE GENOMIC DNA]</scope>
    <source>
        <strain evidence="2 3">DSM 17380</strain>
    </source>
</reference>
<feature type="transmembrane region" description="Helical" evidence="1">
    <location>
        <begin position="6"/>
        <end position="27"/>
    </location>
</feature>
<keyword evidence="1" id="KW-0812">Transmembrane</keyword>
<keyword evidence="1" id="KW-1133">Transmembrane helix</keyword>